<dbReference type="PANTHER" id="PTHR30328:SF54">
    <property type="entry name" value="HTH-TYPE TRANSCRIPTIONAL REPRESSOR SCO4008"/>
    <property type="match status" value="1"/>
</dbReference>
<evidence type="ECO:0000256" key="3">
    <source>
        <dbReference type="SAM" id="MobiDB-lite"/>
    </source>
</evidence>
<protein>
    <submittedName>
        <fullName evidence="5">Putative transcriptional regulator</fullName>
    </submittedName>
</protein>
<dbReference type="Gene3D" id="1.10.357.10">
    <property type="entry name" value="Tetracycline Repressor, domain 2"/>
    <property type="match status" value="1"/>
</dbReference>
<dbReference type="GO" id="GO:0006355">
    <property type="term" value="P:regulation of DNA-templated transcription"/>
    <property type="evidence" value="ECO:0007669"/>
    <property type="project" value="UniProtKB-ARBA"/>
</dbReference>
<proteinExistence type="predicted"/>
<dbReference type="EMBL" id="GU001722">
    <property type="protein sequence ID" value="ACX85442.1"/>
    <property type="molecule type" value="Genomic_DNA"/>
</dbReference>
<dbReference type="InterPro" id="IPR050109">
    <property type="entry name" value="HTH-type_TetR-like_transc_reg"/>
</dbReference>
<dbReference type="PROSITE" id="PS50977">
    <property type="entry name" value="HTH_TETR_2"/>
    <property type="match status" value="1"/>
</dbReference>
<dbReference type="PRINTS" id="PR00455">
    <property type="entry name" value="HTHTETR"/>
</dbReference>
<accession>D0V106</accession>
<keyword evidence="1 2" id="KW-0238">DNA-binding</keyword>
<dbReference type="InterPro" id="IPR001647">
    <property type="entry name" value="HTH_TetR"/>
</dbReference>
<sequence>MAWNTERTKLLLLATATREFSEKGFAGARIDRIARNAGVNKERIYQYFGNKVGLFDAALADLVPHDLDVPLEAAPVLPRCALSRESPAPDRAAAKPAQEGPAIPGSRMSHAAAPTGAPPGSQPQDRTR</sequence>
<feature type="domain" description="HTH tetR-type" evidence="4">
    <location>
        <begin position="6"/>
        <end position="66"/>
    </location>
</feature>
<dbReference type="AlphaFoldDB" id="D0V106"/>
<name>D0V106_9MICC</name>
<reference evidence="5" key="1">
    <citation type="journal article" date="2010" name="Int. Biodeterior. Biodegradation">
        <title>Characterization and mutagenesis of a two-component monooxygenase involved in para-nitrophenol degradation by an Arthrobacter strain.</title>
        <authorList>
            <person name="Liu P.-P."/>
            <person name="Zhang J.-J."/>
            <person name="Zhou N.-Y."/>
        </authorList>
    </citation>
    <scope>NUCLEOTIDE SEQUENCE</scope>
    <source>
        <strain evidence="5">NyZ415</strain>
    </source>
</reference>
<evidence type="ECO:0000313" key="5">
    <source>
        <dbReference type="EMBL" id="ACX85442.1"/>
    </source>
</evidence>
<organism evidence="5">
    <name type="scientific">Arthrobacter sp. NyZ415</name>
    <dbReference type="NCBI Taxonomy" id="683157"/>
    <lineage>
        <taxon>Bacteria</taxon>
        <taxon>Bacillati</taxon>
        <taxon>Actinomycetota</taxon>
        <taxon>Actinomycetes</taxon>
        <taxon>Micrococcales</taxon>
        <taxon>Micrococcaceae</taxon>
        <taxon>Arthrobacter</taxon>
    </lineage>
</organism>
<feature type="DNA-binding region" description="H-T-H motif" evidence="2">
    <location>
        <begin position="29"/>
        <end position="48"/>
    </location>
</feature>
<dbReference type="InterPro" id="IPR009057">
    <property type="entry name" value="Homeodomain-like_sf"/>
</dbReference>
<dbReference type="GO" id="GO:0003677">
    <property type="term" value="F:DNA binding"/>
    <property type="evidence" value="ECO:0007669"/>
    <property type="project" value="UniProtKB-UniRule"/>
</dbReference>
<dbReference type="SUPFAM" id="SSF46689">
    <property type="entry name" value="Homeodomain-like"/>
    <property type="match status" value="1"/>
</dbReference>
<evidence type="ECO:0000256" key="2">
    <source>
        <dbReference type="PROSITE-ProRule" id="PRU00335"/>
    </source>
</evidence>
<feature type="region of interest" description="Disordered" evidence="3">
    <location>
        <begin position="82"/>
        <end position="128"/>
    </location>
</feature>
<evidence type="ECO:0000256" key="1">
    <source>
        <dbReference type="ARBA" id="ARBA00023125"/>
    </source>
</evidence>
<dbReference type="PANTHER" id="PTHR30328">
    <property type="entry name" value="TRANSCRIPTIONAL REPRESSOR"/>
    <property type="match status" value="1"/>
</dbReference>
<evidence type="ECO:0000259" key="4">
    <source>
        <dbReference type="PROSITE" id="PS50977"/>
    </source>
</evidence>
<dbReference type="Pfam" id="PF00440">
    <property type="entry name" value="TetR_N"/>
    <property type="match status" value="1"/>
</dbReference>